<gene>
    <name evidence="1" type="ORF">KCX82_14290</name>
</gene>
<comment type="caution">
    <text evidence="1">The sequence shown here is derived from an EMBL/GenBank/DDBJ whole genome shotgun (WGS) entry which is preliminary data.</text>
</comment>
<evidence type="ECO:0000313" key="1">
    <source>
        <dbReference type="EMBL" id="MBR0599055.1"/>
    </source>
</evidence>
<protein>
    <submittedName>
        <fullName evidence="1">Transposase</fullName>
    </submittedName>
</protein>
<dbReference type="EMBL" id="JAGSND010000010">
    <property type="protein sequence ID" value="MBR0599055.1"/>
    <property type="molecule type" value="Genomic_DNA"/>
</dbReference>
<evidence type="ECO:0000313" key="2">
    <source>
        <dbReference type="Proteomes" id="UP000675664"/>
    </source>
</evidence>
<dbReference type="AlphaFoldDB" id="A0A8J7W4I9"/>
<dbReference type="InterPro" id="IPR038148">
    <property type="entry name" value="Tn1545/Tn916_Xis"/>
</dbReference>
<reference evidence="1" key="2">
    <citation type="submission" date="2021-04" db="EMBL/GenBank/DDBJ databases">
        <authorList>
            <person name="Liu J."/>
        </authorList>
    </citation>
    <scope>NUCLEOTIDE SEQUENCE</scope>
    <source>
        <strain evidence="1">BAD-6</strain>
    </source>
</reference>
<proteinExistence type="predicted"/>
<dbReference type="RefSeq" id="WP_227019189.1">
    <property type="nucleotide sequence ID" value="NZ_JAGSND010000010.1"/>
</dbReference>
<name>A0A8J7W4I9_9FIRM</name>
<sequence>MENENLTSVITFNDKKKQNVPIWEKFALTVEETAIYSNIGENTLRELIKDLTNTGNCNFLLCIGNKKLIKRKQFEDYINKIGVI</sequence>
<dbReference type="Gene3D" id="3.90.105.50">
    <property type="match status" value="1"/>
</dbReference>
<accession>A0A8J7W4I9</accession>
<reference evidence="1" key="1">
    <citation type="submission" date="2021-04" db="EMBL/GenBank/DDBJ databases">
        <title>Sinoanaerobacter chloroacetimidivorans sp. nov., an obligate anaerobic bacterium isolated from anaerobic sludge.</title>
        <authorList>
            <person name="Bao Y."/>
        </authorList>
    </citation>
    <scope>NUCLEOTIDE SEQUENCE</scope>
    <source>
        <strain evidence="1">BAD-6</strain>
    </source>
</reference>
<dbReference type="InterPro" id="IPR015122">
    <property type="entry name" value="Tn916-Xis"/>
</dbReference>
<dbReference type="Pfam" id="PF09035">
    <property type="entry name" value="Tn916-Xis"/>
    <property type="match status" value="1"/>
</dbReference>
<dbReference type="Proteomes" id="UP000675664">
    <property type="component" value="Unassembled WGS sequence"/>
</dbReference>
<keyword evidence="2" id="KW-1185">Reference proteome</keyword>
<organism evidence="1 2">
    <name type="scientific">Sinanaerobacter chloroacetimidivorans</name>
    <dbReference type="NCBI Taxonomy" id="2818044"/>
    <lineage>
        <taxon>Bacteria</taxon>
        <taxon>Bacillati</taxon>
        <taxon>Bacillota</taxon>
        <taxon>Clostridia</taxon>
        <taxon>Peptostreptococcales</taxon>
        <taxon>Anaerovoracaceae</taxon>
        <taxon>Sinanaerobacter</taxon>
    </lineage>
</organism>